<dbReference type="EMBL" id="JH668329">
    <property type="protein sequence ID" value="KAG6446062.1"/>
    <property type="molecule type" value="Genomic_DNA"/>
</dbReference>
<dbReference type="InterPro" id="IPR003736">
    <property type="entry name" value="PAAI_dom"/>
</dbReference>
<dbReference type="EMBL" id="JH668329">
    <property type="protein sequence ID" value="KAG6446064.1"/>
    <property type="molecule type" value="Genomic_DNA"/>
</dbReference>
<dbReference type="AlphaFoldDB" id="A0A922CH74"/>
<dbReference type="SUPFAM" id="SSF54637">
    <property type="entry name" value="Thioesterase/thiol ester dehydrase-isomerase"/>
    <property type="match status" value="1"/>
</dbReference>
<dbReference type="GO" id="GO:0047617">
    <property type="term" value="F:fatty acyl-CoA hydrolase activity"/>
    <property type="evidence" value="ECO:0007669"/>
    <property type="project" value="InterPro"/>
</dbReference>
<dbReference type="Gene3D" id="3.10.129.10">
    <property type="entry name" value="Hotdog Thioesterase"/>
    <property type="match status" value="1"/>
</dbReference>
<organism evidence="4 6">
    <name type="scientific">Manduca sexta</name>
    <name type="common">Tobacco hawkmoth</name>
    <name type="synonym">Tobacco hornworm</name>
    <dbReference type="NCBI Taxonomy" id="7130"/>
    <lineage>
        <taxon>Eukaryota</taxon>
        <taxon>Metazoa</taxon>
        <taxon>Ecdysozoa</taxon>
        <taxon>Arthropoda</taxon>
        <taxon>Hexapoda</taxon>
        <taxon>Insecta</taxon>
        <taxon>Pterygota</taxon>
        <taxon>Neoptera</taxon>
        <taxon>Endopterygota</taxon>
        <taxon>Lepidoptera</taxon>
        <taxon>Glossata</taxon>
        <taxon>Ditrysia</taxon>
        <taxon>Bombycoidea</taxon>
        <taxon>Sphingidae</taxon>
        <taxon>Sphinginae</taxon>
        <taxon>Sphingini</taxon>
        <taxon>Manduca</taxon>
    </lineage>
</organism>
<dbReference type="Proteomes" id="UP000791440">
    <property type="component" value="Unassembled WGS sequence"/>
</dbReference>
<sequence>MSSARGLRLLKSLETYRKKLPDVYDCSTILNKVNIISMSQGCTKSSFTVDKSMCNGGFTLHGGYIASIVDVLSFYSILSHRNGKISWTTNLNVDYLKLAAVSQKVTVETKLQMNGNIPITQTSLFDESGTVLARGTASFKAGNEELQIMLKKLIGFDVYENEC</sequence>
<dbReference type="PANTHER" id="PTHR21660">
    <property type="entry name" value="THIOESTERASE SUPERFAMILY MEMBER-RELATED"/>
    <property type="match status" value="1"/>
</dbReference>
<dbReference type="InterPro" id="IPR029069">
    <property type="entry name" value="HotDog_dom_sf"/>
</dbReference>
<dbReference type="NCBIfam" id="TIGR00369">
    <property type="entry name" value="unchar_dom_1"/>
    <property type="match status" value="1"/>
</dbReference>
<dbReference type="EMBL" id="JH668329">
    <property type="protein sequence ID" value="KAG6446063.1"/>
    <property type="molecule type" value="Genomic_DNA"/>
</dbReference>
<feature type="domain" description="Thioesterase" evidence="3">
    <location>
        <begin position="59"/>
        <end position="111"/>
    </location>
</feature>
<keyword evidence="2" id="KW-0378">Hydrolase</keyword>
<evidence type="ECO:0000313" key="5">
    <source>
        <dbReference type="EMBL" id="UXP72048.1"/>
    </source>
</evidence>
<protein>
    <submittedName>
        <fullName evidence="5">Esterase</fullName>
    </submittedName>
</protein>
<evidence type="ECO:0000259" key="3">
    <source>
        <dbReference type="Pfam" id="PF03061"/>
    </source>
</evidence>
<dbReference type="CDD" id="cd03443">
    <property type="entry name" value="PaaI_thioesterase"/>
    <property type="match status" value="1"/>
</dbReference>
<evidence type="ECO:0000256" key="2">
    <source>
        <dbReference type="ARBA" id="ARBA00022801"/>
    </source>
</evidence>
<dbReference type="InterPro" id="IPR006683">
    <property type="entry name" value="Thioestr_dom"/>
</dbReference>
<dbReference type="EMBL" id="ON929266">
    <property type="protein sequence ID" value="UXP72048.1"/>
    <property type="molecule type" value="mRNA"/>
</dbReference>
<reference evidence="4" key="2">
    <citation type="submission" date="2020-12" db="EMBL/GenBank/DDBJ databases">
        <authorList>
            <person name="Kanost M."/>
        </authorList>
    </citation>
    <scope>NUCLEOTIDE SEQUENCE</scope>
</reference>
<gene>
    <name evidence="4" type="ORF">O3G_MSEX004267</name>
</gene>
<proteinExistence type="evidence at transcript level"/>
<evidence type="ECO:0000256" key="1">
    <source>
        <dbReference type="ARBA" id="ARBA00008324"/>
    </source>
</evidence>
<dbReference type="InterPro" id="IPR039298">
    <property type="entry name" value="ACOT13"/>
</dbReference>
<name>A0A922CH74_MANSE</name>
<reference evidence="5" key="3">
    <citation type="journal article" date="2022" name="Insect Sci.">
        <title>Genome-wide identification, classification, and expression profiling of serine esterases and other esterase-related proteins in the tobacco hornworm, Manduca sexta.</title>
        <authorList>
            <person name="Miao Z."/>
            <person name="Xiong C."/>
            <person name="Cao X."/>
            <person name="Shan T."/>
            <person name="Jin Q."/>
            <person name="Jiang H."/>
        </authorList>
    </citation>
    <scope>NUCLEOTIDE SEQUENCE</scope>
    <source>
        <strain evidence="5">TE3</strain>
    </source>
</reference>
<reference evidence="4" key="1">
    <citation type="journal article" date="2016" name="Insect Biochem. Mol. Biol.">
        <title>Multifaceted biological insights from a draft genome sequence of the tobacco hornworm moth, Manduca sexta.</title>
        <authorList>
            <person name="Kanost M.R."/>
            <person name="Arrese E.L."/>
            <person name="Cao X."/>
            <person name="Chen Y.R."/>
            <person name="Chellapilla S."/>
            <person name="Goldsmith M.R."/>
            <person name="Grosse-Wilde E."/>
            <person name="Heckel D.G."/>
            <person name="Herndon N."/>
            <person name="Jiang H."/>
            <person name="Papanicolaou A."/>
            <person name="Qu J."/>
            <person name="Soulages J.L."/>
            <person name="Vogel H."/>
            <person name="Walters J."/>
            <person name="Waterhouse R.M."/>
            <person name="Ahn S.J."/>
            <person name="Almeida F.C."/>
            <person name="An C."/>
            <person name="Aqrawi P."/>
            <person name="Bretschneider A."/>
            <person name="Bryant W.B."/>
            <person name="Bucks S."/>
            <person name="Chao H."/>
            <person name="Chevignon G."/>
            <person name="Christen J.M."/>
            <person name="Clarke D.F."/>
            <person name="Dittmer N.T."/>
            <person name="Ferguson L.C.F."/>
            <person name="Garavelou S."/>
            <person name="Gordon K.H.J."/>
            <person name="Gunaratna R.T."/>
            <person name="Han Y."/>
            <person name="Hauser F."/>
            <person name="He Y."/>
            <person name="Heidel-Fischer H."/>
            <person name="Hirsh A."/>
            <person name="Hu Y."/>
            <person name="Jiang H."/>
            <person name="Kalra D."/>
            <person name="Klinner C."/>
            <person name="Konig C."/>
            <person name="Kovar C."/>
            <person name="Kroll A.R."/>
            <person name="Kuwar S.S."/>
            <person name="Lee S.L."/>
            <person name="Lehman R."/>
            <person name="Li K."/>
            <person name="Li Z."/>
            <person name="Liang H."/>
            <person name="Lovelace S."/>
            <person name="Lu Z."/>
            <person name="Mansfield J.H."/>
            <person name="McCulloch K.J."/>
            <person name="Mathew T."/>
            <person name="Morton B."/>
            <person name="Muzny D.M."/>
            <person name="Neunemann D."/>
            <person name="Ongeri F."/>
            <person name="Pauchet Y."/>
            <person name="Pu L.L."/>
            <person name="Pyrousis I."/>
            <person name="Rao X.J."/>
            <person name="Redding A."/>
            <person name="Roesel C."/>
            <person name="Sanchez-Gracia A."/>
            <person name="Schaack S."/>
            <person name="Shukla A."/>
            <person name="Tetreau G."/>
            <person name="Wang Y."/>
            <person name="Xiong G.H."/>
            <person name="Traut W."/>
            <person name="Walsh T.K."/>
            <person name="Worley K.C."/>
            <person name="Wu D."/>
            <person name="Wu W."/>
            <person name="Wu Y.Q."/>
            <person name="Zhang X."/>
            <person name="Zou Z."/>
            <person name="Zucker H."/>
            <person name="Briscoe A.D."/>
            <person name="Burmester T."/>
            <person name="Clem R.J."/>
            <person name="Feyereisen R."/>
            <person name="Grimmelikhuijzen C.J.P."/>
            <person name="Hamodrakas S.J."/>
            <person name="Hansson B.S."/>
            <person name="Huguet E."/>
            <person name="Jermiin L.S."/>
            <person name="Lan Q."/>
            <person name="Lehman H.K."/>
            <person name="Lorenzen M."/>
            <person name="Merzendorfer H."/>
            <person name="Michalopoulos I."/>
            <person name="Morton D.B."/>
            <person name="Muthukrishnan S."/>
            <person name="Oakeshott J.G."/>
            <person name="Palmer W."/>
            <person name="Park Y."/>
            <person name="Passarelli A.L."/>
            <person name="Rozas J."/>
            <person name="Schwartz L.M."/>
            <person name="Smith W."/>
            <person name="Southgate A."/>
            <person name="Vilcinskas A."/>
            <person name="Vogt R."/>
            <person name="Wang P."/>
            <person name="Werren J."/>
            <person name="Yu X.Q."/>
            <person name="Zhou J.J."/>
            <person name="Brown S.J."/>
            <person name="Scherer S.E."/>
            <person name="Richards S."/>
            <person name="Blissard G.W."/>
        </authorList>
    </citation>
    <scope>NUCLEOTIDE SEQUENCE</scope>
</reference>
<keyword evidence="6" id="KW-1185">Reference proteome</keyword>
<evidence type="ECO:0000313" key="4">
    <source>
        <dbReference type="EMBL" id="KAG6446062.1"/>
    </source>
</evidence>
<accession>A0A922CH74</accession>
<dbReference type="Pfam" id="PF03061">
    <property type="entry name" value="4HBT"/>
    <property type="match status" value="1"/>
</dbReference>
<comment type="similarity">
    <text evidence="1">Belongs to the thioesterase PaaI family.</text>
</comment>
<dbReference type="PANTHER" id="PTHR21660:SF1">
    <property type="entry name" value="ACYL-COENZYME A THIOESTERASE 13"/>
    <property type="match status" value="1"/>
</dbReference>
<evidence type="ECO:0000313" key="6">
    <source>
        <dbReference type="Proteomes" id="UP000791440"/>
    </source>
</evidence>